<keyword evidence="2" id="KW-1185">Reference proteome</keyword>
<dbReference type="RefSeq" id="WP_090677537.1">
    <property type="nucleotide sequence ID" value="NZ_FORU01000001.1"/>
</dbReference>
<dbReference type="AlphaFoldDB" id="A0A1I3L251"/>
<name>A0A1I3L251_9FLAO</name>
<dbReference type="EMBL" id="FORU01000001">
    <property type="protein sequence ID" value="SFI78802.1"/>
    <property type="molecule type" value="Genomic_DNA"/>
</dbReference>
<accession>A0A1I3L251</accession>
<proteinExistence type="predicted"/>
<dbReference type="OrthoDB" id="645138at2"/>
<sequence>MANQKGIIKLKGTIGDITFYKSKDGYMAREKGGIDAKRFHSDPAFKRTRENAQEFGHSGKIGSLIRRAFRPVTMGISDSKLTSRFVKVLMSVVKTDAVNNRGDRLVTGGVMNLMEGFDFNVKANLKKSFFNNYDIQWDRTTGESKITFAPFVPQEHVGVPNGTTHFRIVAGSASIDFDTQVYELKLDRSTILPWDQTEIVDLELIASLAANSTNPVITVLGIEFYQEVNGVNYMLNNGGFNAASIVKVDQV</sequence>
<dbReference type="STRING" id="1150112.SAMN04487893_101147"/>
<dbReference type="Proteomes" id="UP000243887">
    <property type="component" value="Unassembled WGS sequence"/>
</dbReference>
<reference evidence="2" key="1">
    <citation type="submission" date="2016-10" db="EMBL/GenBank/DDBJ databases">
        <authorList>
            <person name="Varghese N."/>
            <person name="Submissions S."/>
        </authorList>
    </citation>
    <scope>NUCLEOTIDE SEQUENCE [LARGE SCALE GENOMIC DNA]</scope>
    <source>
        <strain evidence="2">DSM 26542</strain>
    </source>
</reference>
<evidence type="ECO:0000313" key="2">
    <source>
        <dbReference type="Proteomes" id="UP000243887"/>
    </source>
</evidence>
<protein>
    <submittedName>
        <fullName evidence="1">Uncharacterized protein</fullName>
    </submittedName>
</protein>
<gene>
    <name evidence="1" type="ORF">SAMN04487893_101147</name>
</gene>
<evidence type="ECO:0000313" key="1">
    <source>
        <dbReference type="EMBL" id="SFI78802.1"/>
    </source>
</evidence>
<organism evidence="1 2">
    <name type="scientific">Myroides guanonis</name>
    <dbReference type="NCBI Taxonomy" id="1150112"/>
    <lineage>
        <taxon>Bacteria</taxon>
        <taxon>Pseudomonadati</taxon>
        <taxon>Bacteroidota</taxon>
        <taxon>Flavobacteriia</taxon>
        <taxon>Flavobacteriales</taxon>
        <taxon>Flavobacteriaceae</taxon>
        <taxon>Myroides</taxon>
    </lineage>
</organism>